<protein>
    <recommendedName>
        <fullName evidence="4">Beta-lactamase</fullName>
    </recommendedName>
</protein>
<reference evidence="3" key="1">
    <citation type="journal article" date="2019" name="Int. J. Syst. Evol. Microbiol.">
        <title>The Global Catalogue of Microorganisms (GCM) 10K type strain sequencing project: providing services to taxonomists for standard genome sequencing and annotation.</title>
        <authorList>
            <consortium name="The Broad Institute Genomics Platform"/>
            <consortium name="The Broad Institute Genome Sequencing Center for Infectious Disease"/>
            <person name="Wu L."/>
            <person name="Ma J."/>
        </authorList>
    </citation>
    <scope>NUCLEOTIDE SEQUENCE [LARGE SCALE GENOMIC DNA]</scope>
    <source>
        <strain evidence="3">JCM 17695</strain>
    </source>
</reference>
<evidence type="ECO:0008006" key="4">
    <source>
        <dbReference type="Google" id="ProtNLM"/>
    </source>
</evidence>
<organism evidence="2 3">
    <name type="scientific">Actinokineospora soli</name>
    <dbReference type="NCBI Taxonomy" id="1048753"/>
    <lineage>
        <taxon>Bacteria</taxon>
        <taxon>Bacillati</taxon>
        <taxon>Actinomycetota</taxon>
        <taxon>Actinomycetes</taxon>
        <taxon>Pseudonocardiales</taxon>
        <taxon>Pseudonocardiaceae</taxon>
        <taxon>Actinokineospora</taxon>
    </lineage>
</organism>
<feature type="compositionally biased region" description="Pro residues" evidence="1">
    <location>
        <begin position="120"/>
        <end position="131"/>
    </location>
</feature>
<evidence type="ECO:0000256" key="1">
    <source>
        <dbReference type="SAM" id="MobiDB-lite"/>
    </source>
</evidence>
<keyword evidence="3" id="KW-1185">Reference proteome</keyword>
<evidence type="ECO:0000313" key="2">
    <source>
        <dbReference type="EMBL" id="MFC7618083.1"/>
    </source>
</evidence>
<proteinExistence type="predicted"/>
<dbReference type="Proteomes" id="UP001596512">
    <property type="component" value="Unassembled WGS sequence"/>
</dbReference>
<feature type="compositionally biased region" description="Low complexity" evidence="1">
    <location>
        <begin position="110"/>
        <end position="119"/>
    </location>
</feature>
<sequence length="131" mass="14280">MLTRGMGGAEQLVHLARALLTGSAPRFDQHMDFILQKQEWEQRTGGTLDGQWFAVVHPGGDVRYIRTGGDHGFSTWERPDAPMSATFTLRPEVRLVSSWLTPSIPPPDLSPRSPTSSTTPSPPPTPTTTGS</sequence>
<evidence type="ECO:0000313" key="3">
    <source>
        <dbReference type="Proteomes" id="UP001596512"/>
    </source>
</evidence>
<gene>
    <name evidence="2" type="ORF">ACFQV2_36525</name>
</gene>
<dbReference type="EMBL" id="JBHTEY010000004">
    <property type="protein sequence ID" value="MFC7618083.1"/>
    <property type="molecule type" value="Genomic_DNA"/>
</dbReference>
<feature type="region of interest" description="Disordered" evidence="1">
    <location>
        <begin position="100"/>
        <end position="131"/>
    </location>
</feature>
<name>A0ABW2TXX5_9PSEU</name>
<comment type="caution">
    <text evidence="2">The sequence shown here is derived from an EMBL/GenBank/DDBJ whole genome shotgun (WGS) entry which is preliminary data.</text>
</comment>
<accession>A0ABW2TXX5</accession>